<feature type="transmembrane region" description="Helical" evidence="8">
    <location>
        <begin position="264"/>
        <end position="284"/>
    </location>
</feature>
<evidence type="ECO:0000256" key="2">
    <source>
        <dbReference type="ARBA" id="ARBA00004141"/>
    </source>
</evidence>
<dbReference type="PROSITE" id="PS00216">
    <property type="entry name" value="SUGAR_TRANSPORT_1"/>
    <property type="match status" value="1"/>
</dbReference>
<dbReference type="InterPro" id="IPR036259">
    <property type="entry name" value="MFS_trans_sf"/>
</dbReference>
<comment type="caution">
    <text evidence="10">The sequence shown here is derived from an EMBL/GenBank/DDBJ whole genome shotgun (WGS) entry which is preliminary data.</text>
</comment>
<feature type="transmembrane region" description="Helical" evidence="8">
    <location>
        <begin position="296"/>
        <end position="314"/>
    </location>
</feature>
<feature type="transmembrane region" description="Helical" evidence="8">
    <location>
        <begin position="44"/>
        <end position="64"/>
    </location>
</feature>
<feature type="transmembrane region" description="Helical" evidence="8">
    <location>
        <begin position="320"/>
        <end position="339"/>
    </location>
</feature>
<gene>
    <name evidence="10" type="ORF">CLV58_12336</name>
</gene>
<keyword evidence="5 8" id="KW-0812">Transmembrane</keyword>
<reference evidence="10 11" key="1">
    <citation type="submission" date="2018-03" db="EMBL/GenBank/DDBJ databases">
        <title>Genomic Encyclopedia of Archaeal and Bacterial Type Strains, Phase II (KMG-II): from individual species to whole genera.</title>
        <authorList>
            <person name="Goeker M."/>
        </authorList>
    </citation>
    <scope>NUCLEOTIDE SEQUENCE [LARGE SCALE GENOMIC DNA]</scope>
    <source>
        <strain evidence="10 11">DSM 28354</strain>
    </source>
</reference>
<comment type="subcellular location">
    <subcellularLocation>
        <location evidence="2">Membrane</location>
        <topology evidence="2">Multi-pass membrane protein</topology>
    </subcellularLocation>
</comment>
<evidence type="ECO:0000256" key="7">
    <source>
        <dbReference type="ARBA" id="ARBA00023136"/>
    </source>
</evidence>
<evidence type="ECO:0000313" key="10">
    <source>
        <dbReference type="EMBL" id="PRY31073.1"/>
    </source>
</evidence>
<feature type="transmembrane region" description="Helical" evidence="8">
    <location>
        <begin position="360"/>
        <end position="380"/>
    </location>
</feature>
<evidence type="ECO:0000313" key="11">
    <source>
        <dbReference type="Proteomes" id="UP000238375"/>
    </source>
</evidence>
<name>A0A2T0SCM6_9BACT</name>
<dbReference type="PANTHER" id="PTHR23504">
    <property type="entry name" value="MAJOR FACILITATOR SUPERFAMILY DOMAIN-CONTAINING PROTEIN 10"/>
    <property type="match status" value="1"/>
</dbReference>
<sequence>MPTPIPRDRRLLHIYAIIFIDVVVGSAVGPILPTFVKQMERPQVWLALGTALFLGMQLFSAPLLGKLSDGYGRRPIFIVSATGTFIANTLLIPVRLGALLANRFSDGLTNGMYATVRSAITDISPKEELFRNLGIEGAILSLGFVIGPGVSGLLLTAFDVVEGEQARVVVIMGVLLSLVNVVLSWTLRETHANPPGVTVAALKTELVQALNVATLWARLRTKDKQHNGLKTLVLMQLALTFSTGYYNYFVTFVSFGALQLDAKGISYFFMYFGALSVVISYVFYTYFADRINQQQAIIWLAALGVPVLIGYGLVGTSLFWLYALVTIDCLTLSLIQGLIEGLMAQRTTDVDRGEVFGINQAMQGLGSIVTTLVFGLLSLIDLRLPFAWFGLCLAVVAWLAWQRDEVSNPSDTQPVA</sequence>
<dbReference type="PANTHER" id="PTHR23504:SF15">
    <property type="entry name" value="MAJOR FACILITATOR SUPERFAMILY (MFS) PROFILE DOMAIN-CONTAINING PROTEIN"/>
    <property type="match status" value="1"/>
</dbReference>
<feature type="transmembrane region" description="Helical" evidence="8">
    <location>
        <begin position="168"/>
        <end position="187"/>
    </location>
</feature>
<feature type="transmembrane region" description="Helical" evidence="8">
    <location>
        <begin position="138"/>
        <end position="161"/>
    </location>
</feature>
<feature type="transmembrane region" description="Helical" evidence="8">
    <location>
        <begin position="386"/>
        <end position="401"/>
    </location>
</feature>
<keyword evidence="11" id="KW-1185">Reference proteome</keyword>
<comment type="similarity">
    <text evidence="3">Belongs to the major facilitator superfamily. TCR/Tet family.</text>
</comment>
<dbReference type="InterPro" id="IPR005829">
    <property type="entry name" value="Sugar_transporter_CS"/>
</dbReference>
<dbReference type="GO" id="GO:0016020">
    <property type="term" value="C:membrane"/>
    <property type="evidence" value="ECO:0007669"/>
    <property type="project" value="UniProtKB-SubCell"/>
</dbReference>
<feature type="transmembrane region" description="Helical" evidence="8">
    <location>
        <begin position="199"/>
        <end position="219"/>
    </location>
</feature>
<dbReference type="SUPFAM" id="SSF103473">
    <property type="entry name" value="MFS general substrate transporter"/>
    <property type="match status" value="1"/>
</dbReference>
<dbReference type="Gene3D" id="1.20.1250.20">
    <property type="entry name" value="MFS general substrate transporter like domains"/>
    <property type="match status" value="1"/>
</dbReference>
<dbReference type="EMBL" id="PVTE01000023">
    <property type="protein sequence ID" value="PRY31073.1"/>
    <property type="molecule type" value="Genomic_DNA"/>
</dbReference>
<evidence type="ECO:0000256" key="1">
    <source>
        <dbReference type="ARBA" id="ARBA00003279"/>
    </source>
</evidence>
<dbReference type="AlphaFoldDB" id="A0A2T0SCM6"/>
<dbReference type="PROSITE" id="PS50850">
    <property type="entry name" value="MFS"/>
    <property type="match status" value="1"/>
</dbReference>
<dbReference type="Pfam" id="PF07690">
    <property type="entry name" value="MFS_1"/>
    <property type="match status" value="1"/>
</dbReference>
<accession>A0A2T0SCM6</accession>
<evidence type="ECO:0000259" key="9">
    <source>
        <dbReference type="PROSITE" id="PS50850"/>
    </source>
</evidence>
<evidence type="ECO:0000256" key="5">
    <source>
        <dbReference type="ARBA" id="ARBA00022692"/>
    </source>
</evidence>
<keyword evidence="7 8" id="KW-0472">Membrane</keyword>
<dbReference type="PRINTS" id="PR01035">
    <property type="entry name" value="TCRTETA"/>
</dbReference>
<feature type="transmembrane region" description="Helical" evidence="8">
    <location>
        <begin position="231"/>
        <end position="258"/>
    </location>
</feature>
<proteinExistence type="inferred from homology"/>
<evidence type="ECO:0000256" key="3">
    <source>
        <dbReference type="ARBA" id="ARBA00007520"/>
    </source>
</evidence>
<comment type="function">
    <text evidence="1">Resistance to tetracycline by an active tetracycline efflux. This is an energy-dependent process that decreases the accumulation of the antibiotic in whole cells. This protein functions as a metal-tetracycline/H(+) antiporter.</text>
</comment>
<dbReference type="InterPro" id="IPR001958">
    <property type="entry name" value="Tet-R_TetA/multi-R_MdtG-like"/>
</dbReference>
<keyword evidence="4" id="KW-0813">Transport</keyword>
<evidence type="ECO:0000256" key="8">
    <source>
        <dbReference type="SAM" id="Phobius"/>
    </source>
</evidence>
<dbReference type="RefSeq" id="WP_245882410.1">
    <property type="nucleotide sequence ID" value="NZ_PVTE01000023.1"/>
</dbReference>
<evidence type="ECO:0000256" key="6">
    <source>
        <dbReference type="ARBA" id="ARBA00022989"/>
    </source>
</evidence>
<feature type="transmembrane region" description="Helical" evidence="8">
    <location>
        <begin position="12"/>
        <end position="32"/>
    </location>
</feature>
<protein>
    <submittedName>
        <fullName evidence="10">DHA1 family tetracycline resistance protein-like MFS transporter</fullName>
    </submittedName>
</protein>
<feature type="transmembrane region" description="Helical" evidence="8">
    <location>
        <begin position="76"/>
        <end position="96"/>
    </location>
</feature>
<dbReference type="Proteomes" id="UP000238375">
    <property type="component" value="Unassembled WGS sequence"/>
</dbReference>
<evidence type="ECO:0000256" key="4">
    <source>
        <dbReference type="ARBA" id="ARBA00022448"/>
    </source>
</evidence>
<dbReference type="GO" id="GO:0022857">
    <property type="term" value="F:transmembrane transporter activity"/>
    <property type="evidence" value="ECO:0007669"/>
    <property type="project" value="InterPro"/>
</dbReference>
<keyword evidence="6 8" id="KW-1133">Transmembrane helix</keyword>
<dbReference type="InterPro" id="IPR011701">
    <property type="entry name" value="MFS"/>
</dbReference>
<organism evidence="10 11">
    <name type="scientific">Spirosoma oryzae</name>
    <dbReference type="NCBI Taxonomy" id="1469603"/>
    <lineage>
        <taxon>Bacteria</taxon>
        <taxon>Pseudomonadati</taxon>
        <taxon>Bacteroidota</taxon>
        <taxon>Cytophagia</taxon>
        <taxon>Cytophagales</taxon>
        <taxon>Cytophagaceae</taxon>
        <taxon>Spirosoma</taxon>
    </lineage>
</organism>
<dbReference type="InterPro" id="IPR020846">
    <property type="entry name" value="MFS_dom"/>
</dbReference>
<feature type="domain" description="Major facilitator superfamily (MFS) profile" evidence="9">
    <location>
        <begin position="10"/>
        <end position="405"/>
    </location>
</feature>